<proteinExistence type="predicted"/>
<accession>A0ACC0P1X8</accession>
<reference evidence="1" key="1">
    <citation type="submission" date="2022-02" db="EMBL/GenBank/DDBJ databases">
        <title>Plant Genome Project.</title>
        <authorList>
            <person name="Zhang R.-G."/>
        </authorList>
    </citation>
    <scope>NUCLEOTIDE SEQUENCE</scope>
    <source>
        <strain evidence="1">AT1</strain>
    </source>
</reference>
<sequence>MTWFTSVRSGGDRCCEHGVDELPGRIGCAAGRVHEERVAAGHRRGGSPVSVGQLRRISGVDGDQLRRNSAGSVPIWADLRFLSEETIQECEEREREGRETESDSVFAGGVRLLALVLRQSITLRHTKERRQSLIVGVRSFEEELQDLMVERASKVAGVGIAFRSKREKSGVLSEKKLVTDETTTDVGERESRQHLIQNT</sequence>
<keyword evidence="2" id="KW-1185">Reference proteome</keyword>
<gene>
    <name evidence="1" type="ORF">RHMOL_Rhmol04G0186800</name>
</gene>
<comment type="caution">
    <text evidence="1">The sequence shown here is derived from an EMBL/GenBank/DDBJ whole genome shotgun (WGS) entry which is preliminary data.</text>
</comment>
<evidence type="ECO:0000313" key="2">
    <source>
        <dbReference type="Proteomes" id="UP001062846"/>
    </source>
</evidence>
<protein>
    <submittedName>
        <fullName evidence="1">Uncharacterized protein</fullName>
    </submittedName>
</protein>
<name>A0ACC0P1X8_RHOML</name>
<dbReference type="EMBL" id="CM046391">
    <property type="protein sequence ID" value="KAI8559610.1"/>
    <property type="molecule type" value="Genomic_DNA"/>
</dbReference>
<dbReference type="Proteomes" id="UP001062846">
    <property type="component" value="Chromosome 4"/>
</dbReference>
<organism evidence="1 2">
    <name type="scientific">Rhododendron molle</name>
    <name type="common">Chinese azalea</name>
    <name type="synonym">Azalea mollis</name>
    <dbReference type="NCBI Taxonomy" id="49168"/>
    <lineage>
        <taxon>Eukaryota</taxon>
        <taxon>Viridiplantae</taxon>
        <taxon>Streptophyta</taxon>
        <taxon>Embryophyta</taxon>
        <taxon>Tracheophyta</taxon>
        <taxon>Spermatophyta</taxon>
        <taxon>Magnoliopsida</taxon>
        <taxon>eudicotyledons</taxon>
        <taxon>Gunneridae</taxon>
        <taxon>Pentapetalae</taxon>
        <taxon>asterids</taxon>
        <taxon>Ericales</taxon>
        <taxon>Ericaceae</taxon>
        <taxon>Ericoideae</taxon>
        <taxon>Rhodoreae</taxon>
        <taxon>Rhododendron</taxon>
    </lineage>
</organism>
<evidence type="ECO:0000313" key="1">
    <source>
        <dbReference type="EMBL" id="KAI8559610.1"/>
    </source>
</evidence>